<accession>A0ABQ3CPJ2</accession>
<feature type="compositionally biased region" description="Gly residues" evidence="1">
    <location>
        <begin position="287"/>
        <end position="298"/>
    </location>
</feature>
<evidence type="ECO:0000313" key="3">
    <source>
        <dbReference type="Proteomes" id="UP000653644"/>
    </source>
</evidence>
<feature type="region of interest" description="Disordered" evidence="1">
    <location>
        <begin position="23"/>
        <end position="59"/>
    </location>
</feature>
<feature type="region of interest" description="Disordered" evidence="1">
    <location>
        <begin position="137"/>
        <end position="191"/>
    </location>
</feature>
<feature type="region of interest" description="Disordered" evidence="1">
    <location>
        <begin position="237"/>
        <end position="307"/>
    </location>
</feature>
<feature type="region of interest" description="Disordered" evidence="1">
    <location>
        <begin position="86"/>
        <end position="114"/>
    </location>
</feature>
<proteinExistence type="predicted"/>
<gene>
    <name evidence="2" type="ORF">GCM10010345_45440</name>
</gene>
<dbReference type="Proteomes" id="UP000653644">
    <property type="component" value="Unassembled WGS sequence"/>
</dbReference>
<feature type="compositionally biased region" description="Gly residues" evidence="1">
    <location>
        <begin position="263"/>
        <end position="275"/>
    </location>
</feature>
<reference evidence="3" key="1">
    <citation type="journal article" date="2019" name="Int. J. Syst. Evol. Microbiol.">
        <title>The Global Catalogue of Microorganisms (GCM) 10K type strain sequencing project: providing services to taxonomists for standard genome sequencing and annotation.</title>
        <authorList>
            <consortium name="The Broad Institute Genomics Platform"/>
            <consortium name="The Broad Institute Genome Sequencing Center for Infectious Disease"/>
            <person name="Wu L."/>
            <person name="Ma J."/>
        </authorList>
    </citation>
    <scope>NUCLEOTIDE SEQUENCE [LARGE SCALE GENOMIC DNA]</scope>
    <source>
        <strain evidence="3">JCM 4733</strain>
    </source>
</reference>
<feature type="compositionally biased region" description="Basic and acidic residues" evidence="1">
    <location>
        <begin position="86"/>
        <end position="105"/>
    </location>
</feature>
<feature type="compositionally biased region" description="Low complexity" evidence="1">
    <location>
        <begin position="245"/>
        <end position="262"/>
    </location>
</feature>
<feature type="compositionally biased region" description="Low complexity" evidence="1">
    <location>
        <begin position="152"/>
        <end position="163"/>
    </location>
</feature>
<name>A0ABQ3CPJ2_9ACTN</name>
<comment type="caution">
    <text evidence="2">The sequence shown here is derived from an EMBL/GenBank/DDBJ whole genome shotgun (WGS) entry which is preliminary data.</text>
</comment>
<keyword evidence="3" id="KW-1185">Reference proteome</keyword>
<dbReference type="EMBL" id="BMVN01000015">
    <property type="protein sequence ID" value="GHA35644.1"/>
    <property type="molecule type" value="Genomic_DNA"/>
</dbReference>
<feature type="compositionally biased region" description="Basic and acidic residues" evidence="1">
    <location>
        <begin position="23"/>
        <end position="34"/>
    </location>
</feature>
<organism evidence="2 3">
    <name type="scientific">Streptomyces canarius</name>
    <dbReference type="NCBI Taxonomy" id="285453"/>
    <lineage>
        <taxon>Bacteria</taxon>
        <taxon>Bacillati</taxon>
        <taxon>Actinomycetota</taxon>
        <taxon>Actinomycetes</taxon>
        <taxon>Kitasatosporales</taxon>
        <taxon>Streptomycetaceae</taxon>
        <taxon>Streptomyces</taxon>
    </lineage>
</organism>
<sequence>MGARGSGQWVRVDRRTEFRVDRVRAGTGMGERHSGGGLTGRRRAYPGGTVATPDPADTSGLETRLAAALRADGGDAERSAVAAFRAARDAGAHDARTRARDDWRPGRPAPARRSLRTTLSVALASLTLGGVAVAAIGSAGPGTHADDRSRSPRSTRPAASTPPVSAAGTAAGPSDTAPADRPGRPATAQDTFAHCRAYARAGDRGGALEATAWQRLVTAAGGPEKVAAYCAARLEQRQGGNADTASTSGNSGNSSNSSKNGNTGNGEGKGGGSQGSAGADNAAEGNPTGGKAAGGDSSGGRPRTSRR</sequence>
<protein>
    <submittedName>
        <fullName evidence="2">Uncharacterized protein</fullName>
    </submittedName>
</protein>
<evidence type="ECO:0000256" key="1">
    <source>
        <dbReference type="SAM" id="MobiDB-lite"/>
    </source>
</evidence>
<evidence type="ECO:0000313" key="2">
    <source>
        <dbReference type="EMBL" id="GHA35644.1"/>
    </source>
</evidence>